<proteinExistence type="predicted"/>
<evidence type="ECO:0000256" key="3">
    <source>
        <dbReference type="ARBA" id="ARBA00022898"/>
    </source>
</evidence>
<dbReference type="Proteomes" id="UP000264006">
    <property type="component" value="Chromosome"/>
</dbReference>
<evidence type="ECO:0000259" key="4">
    <source>
        <dbReference type="Pfam" id="PF00266"/>
    </source>
</evidence>
<keyword evidence="2" id="KW-0378">Hydrolase</keyword>
<dbReference type="RefSeq" id="WP_114592868.1">
    <property type="nucleotide sequence ID" value="NZ_CP031165.1"/>
</dbReference>
<dbReference type="InterPro" id="IPR010111">
    <property type="entry name" value="Kynureninase"/>
</dbReference>
<evidence type="ECO:0000313" key="6">
    <source>
        <dbReference type="Proteomes" id="UP000264006"/>
    </source>
</evidence>
<keyword evidence="3" id="KW-0663">Pyridoxal phosphate</keyword>
<dbReference type="PANTHER" id="PTHR14084:SF0">
    <property type="entry name" value="KYNURENINASE"/>
    <property type="match status" value="1"/>
</dbReference>
<keyword evidence="6" id="KW-1185">Reference proteome</keyword>
<protein>
    <submittedName>
        <fullName evidence="5">Kynureninase</fullName>
    </submittedName>
</protein>
<dbReference type="OrthoDB" id="250246at2"/>
<dbReference type="EMBL" id="CP031165">
    <property type="protein sequence ID" value="AXV08541.1"/>
    <property type="molecule type" value="Genomic_DNA"/>
</dbReference>
<dbReference type="InterPro" id="IPR015421">
    <property type="entry name" value="PyrdxlP-dep_Trfase_major"/>
</dbReference>
<dbReference type="InterPro" id="IPR000192">
    <property type="entry name" value="Aminotrans_V_dom"/>
</dbReference>
<sequence>MVATPLTDAEVASWRERFPILSTQTYLINNSLGAMPDTVPASLQAFTDAWATEGVEAWRTTWLPEVRRVADLLGSLMGAPEGTVTVHQNVASLMAIVVSGIDWGARDTVVISEIDWPSHHHLLEQHRRSKVRVVDEPEGAIGIDADRFCANIDERTALVVVSHVIFRTSAIVDVQKIIARAREMGAVVLVDGYHAMGHMPVDVMSLGCDFYVGGSVKWLCGGPGVGYMYVSPGMRERWRPWMVGWLGHDDPFGFANEWEPAPGALGWMGGTPSIPALYSARAGYEIIAEVGTDRIRATHEVLTSHLVAAARGHGFTVNSPLTVEHRAGGVTLSLGDRTAAAAERLIAEGIVVDYRPGGGIRVGAHFFNTIEELDRLIQAMRK</sequence>
<dbReference type="Pfam" id="PF00266">
    <property type="entry name" value="Aminotran_5"/>
    <property type="match status" value="1"/>
</dbReference>
<dbReference type="PANTHER" id="PTHR14084">
    <property type="entry name" value="KYNURENINASE"/>
    <property type="match status" value="1"/>
</dbReference>
<dbReference type="Gene3D" id="3.90.1150.10">
    <property type="entry name" value="Aspartate Aminotransferase, domain 1"/>
    <property type="match status" value="1"/>
</dbReference>
<dbReference type="AlphaFoldDB" id="A0A346Y244"/>
<dbReference type="Gene3D" id="3.40.640.10">
    <property type="entry name" value="Type I PLP-dependent aspartate aminotransferase-like (Major domain)"/>
    <property type="match status" value="1"/>
</dbReference>
<organism evidence="5 6">
    <name type="scientific">Euzebya pacifica</name>
    <dbReference type="NCBI Taxonomy" id="1608957"/>
    <lineage>
        <taxon>Bacteria</taxon>
        <taxon>Bacillati</taxon>
        <taxon>Actinomycetota</taxon>
        <taxon>Nitriliruptoria</taxon>
        <taxon>Euzebyales</taxon>
    </lineage>
</organism>
<reference evidence="5 6" key="1">
    <citation type="submission" date="2018-09" db="EMBL/GenBank/DDBJ databases">
        <title>Complete genome sequence of Euzebya sp. DY32-46 isolated from seawater of Pacific Ocean.</title>
        <authorList>
            <person name="Xu L."/>
            <person name="Wu Y.-H."/>
            <person name="Xu X.-W."/>
        </authorList>
    </citation>
    <scope>NUCLEOTIDE SEQUENCE [LARGE SCALE GENOMIC DNA]</scope>
    <source>
        <strain evidence="5 6">DY32-46</strain>
    </source>
</reference>
<accession>A0A346Y244</accession>
<evidence type="ECO:0000256" key="2">
    <source>
        <dbReference type="ARBA" id="ARBA00022801"/>
    </source>
</evidence>
<dbReference type="InterPro" id="IPR015422">
    <property type="entry name" value="PyrdxlP-dep_Trfase_small"/>
</dbReference>
<evidence type="ECO:0000256" key="1">
    <source>
        <dbReference type="ARBA" id="ARBA00022642"/>
    </source>
</evidence>
<keyword evidence="1" id="KW-0662">Pyridine nucleotide biosynthesis</keyword>
<dbReference type="GO" id="GO:0005737">
    <property type="term" value="C:cytoplasm"/>
    <property type="evidence" value="ECO:0007669"/>
    <property type="project" value="InterPro"/>
</dbReference>
<dbReference type="GO" id="GO:0030170">
    <property type="term" value="F:pyridoxal phosphate binding"/>
    <property type="evidence" value="ECO:0007669"/>
    <property type="project" value="InterPro"/>
</dbReference>
<dbReference type="GO" id="GO:0030429">
    <property type="term" value="F:kynureninase activity"/>
    <property type="evidence" value="ECO:0007669"/>
    <property type="project" value="InterPro"/>
</dbReference>
<dbReference type="InterPro" id="IPR015424">
    <property type="entry name" value="PyrdxlP-dep_Trfase"/>
</dbReference>
<gene>
    <name evidence="5" type="ORF">DVS28_a3869</name>
</gene>
<evidence type="ECO:0000313" key="5">
    <source>
        <dbReference type="EMBL" id="AXV08541.1"/>
    </source>
</evidence>
<name>A0A346Y244_9ACTN</name>
<dbReference type="KEGG" id="euz:DVS28_a3869"/>
<dbReference type="GO" id="GO:0043420">
    <property type="term" value="P:anthranilate metabolic process"/>
    <property type="evidence" value="ECO:0007669"/>
    <property type="project" value="TreeGrafter"/>
</dbReference>
<dbReference type="GO" id="GO:0019441">
    <property type="term" value="P:L-tryptophan catabolic process to kynurenine"/>
    <property type="evidence" value="ECO:0007669"/>
    <property type="project" value="TreeGrafter"/>
</dbReference>
<feature type="domain" description="Aminotransferase class V" evidence="4">
    <location>
        <begin position="69"/>
        <end position="352"/>
    </location>
</feature>
<dbReference type="SUPFAM" id="SSF53383">
    <property type="entry name" value="PLP-dependent transferases"/>
    <property type="match status" value="1"/>
</dbReference>
<dbReference type="GO" id="GO:0009435">
    <property type="term" value="P:NAD+ biosynthetic process"/>
    <property type="evidence" value="ECO:0007669"/>
    <property type="project" value="InterPro"/>
</dbReference>